<dbReference type="EMBL" id="FTLG01000035">
    <property type="protein sequence ID" value="SIP71940.1"/>
    <property type="molecule type" value="Genomic_DNA"/>
</dbReference>
<feature type="transmembrane region" description="Helical" evidence="1">
    <location>
        <begin position="194"/>
        <end position="215"/>
    </location>
</feature>
<feature type="transmembrane region" description="Helical" evidence="1">
    <location>
        <begin position="30"/>
        <end position="52"/>
    </location>
</feature>
<dbReference type="Pfam" id="PF13803">
    <property type="entry name" value="DUF4184"/>
    <property type="match status" value="1"/>
</dbReference>
<feature type="transmembrane region" description="Helical" evidence="1">
    <location>
        <begin position="64"/>
        <end position="83"/>
    </location>
</feature>
<organism evidence="2 3">
    <name type="scientific">Xenorhabdus innexi</name>
    <dbReference type="NCBI Taxonomy" id="290109"/>
    <lineage>
        <taxon>Bacteria</taxon>
        <taxon>Pseudomonadati</taxon>
        <taxon>Pseudomonadota</taxon>
        <taxon>Gammaproteobacteria</taxon>
        <taxon>Enterobacterales</taxon>
        <taxon>Morganellaceae</taxon>
        <taxon>Xenorhabdus</taxon>
    </lineage>
</organism>
<name>A0A1N6MSY7_9GAMM</name>
<reference evidence="3" key="1">
    <citation type="submission" date="2016-12" db="EMBL/GenBank/DDBJ databases">
        <authorList>
            <person name="Gaudriault S."/>
        </authorList>
    </citation>
    <scope>NUCLEOTIDE SEQUENCE [LARGE SCALE GENOMIC DNA]</scope>
    <source>
        <strain evidence="3">HGB1681 (deposited as PTA-6826 in the American Type Culture Collection)</strain>
    </source>
</reference>
<feature type="transmembrane region" description="Helical" evidence="1">
    <location>
        <begin position="227"/>
        <end position="249"/>
    </location>
</feature>
<feature type="transmembrane region" description="Helical" evidence="1">
    <location>
        <begin position="104"/>
        <end position="122"/>
    </location>
</feature>
<feature type="transmembrane region" description="Helical" evidence="1">
    <location>
        <begin position="153"/>
        <end position="173"/>
    </location>
</feature>
<accession>A0A1N6MSY7</accession>
<evidence type="ECO:0000313" key="3">
    <source>
        <dbReference type="Proteomes" id="UP000196435"/>
    </source>
</evidence>
<protein>
    <submittedName>
        <fullName evidence="2">Uncharacterized protein</fullName>
    </submittedName>
</protein>
<evidence type="ECO:0000256" key="1">
    <source>
        <dbReference type="SAM" id="Phobius"/>
    </source>
</evidence>
<gene>
    <name evidence="2" type="ORF">XIS1_130018</name>
</gene>
<sequence>MHFAGALIMPWTFSHPAAVLPLKRLSEKNLLNFPALVTGSLSPDFFYSVMLYDIATTSHHLLGWFYTAFPLCLLIFLIVHLLSKPLSDLFPISFIPYEKQGYKNKVIFVISLFIGAATHIGWDSFTHETGFFVDKIPLLQYKVFQTMTNGEGIGIYKILQHVSSLLGIIYISMKYWQHQKKQTSFIQFNNKKKLYRLVIIGFIAGFLVSPVALFLSYKPSGIYIGKFIFNVLTLSVPVFCILLVIVALWKSKKINQRWH</sequence>
<dbReference type="Proteomes" id="UP000196435">
    <property type="component" value="Unassembled WGS sequence"/>
</dbReference>
<proteinExistence type="predicted"/>
<keyword evidence="1" id="KW-0472">Membrane</keyword>
<evidence type="ECO:0000313" key="2">
    <source>
        <dbReference type="EMBL" id="SIP71940.1"/>
    </source>
</evidence>
<keyword evidence="1" id="KW-0812">Transmembrane</keyword>
<keyword evidence="1" id="KW-1133">Transmembrane helix</keyword>
<dbReference type="InterPro" id="IPR025238">
    <property type="entry name" value="DUF4184"/>
</dbReference>
<dbReference type="AlphaFoldDB" id="A0A1N6MSY7"/>